<accession>A0A4C2E6L8</accession>
<evidence type="ECO:0000256" key="4">
    <source>
        <dbReference type="ARBA" id="ARBA00022679"/>
    </source>
</evidence>
<evidence type="ECO:0000256" key="3">
    <source>
        <dbReference type="ARBA" id="ARBA00014185"/>
    </source>
</evidence>
<dbReference type="Proteomes" id="UP000301737">
    <property type="component" value="Unassembled WGS sequence"/>
</dbReference>
<evidence type="ECO:0000313" key="8">
    <source>
        <dbReference type="EMBL" id="GCE99840.1"/>
    </source>
</evidence>
<comment type="caution">
    <text evidence="8">The sequence shown here is derived from an EMBL/GenBank/DDBJ whole genome shotgun (WGS) entry which is preliminary data.</text>
</comment>
<dbReference type="CDD" id="cd08646">
    <property type="entry name" value="FMT_core_Met-tRNA-FMT_N"/>
    <property type="match status" value="1"/>
</dbReference>
<dbReference type="GO" id="GO:0005739">
    <property type="term" value="C:mitochondrion"/>
    <property type="evidence" value="ECO:0007669"/>
    <property type="project" value="TreeGrafter"/>
</dbReference>
<dbReference type="PANTHER" id="PTHR11138">
    <property type="entry name" value="METHIONYL-TRNA FORMYLTRANSFERASE"/>
    <property type="match status" value="1"/>
</dbReference>
<dbReference type="SUPFAM" id="SSF53328">
    <property type="entry name" value="Formyltransferase"/>
    <property type="match status" value="1"/>
</dbReference>
<dbReference type="Pfam" id="PF00551">
    <property type="entry name" value="Formyl_trans_N"/>
    <property type="match status" value="1"/>
</dbReference>
<reference evidence="8 9" key="1">
    <citation type="submission" date="2019-01" db="EMBL/GenBank/DDBJ databases">
        <title>Draft Genome Sequencing of Zygosaccharomyces mellis Ca-7.</title>
        <authorList>
            <person name="Shiwa Y."/>
            <person name="Kanesaki Y."/>
            <person name="Ishige T."/>
            <person name="Mura K."/>
            <person name="Hori T."/>
            <person name="Tamura T."/>
        </authorList>
    </citation>
    <scope>NUCLEOTIDE SEQUENCE [LARGE SCALE GENOMIC DNA]</scope>
    <source>
        <strain evidence="8 9">Ca-7</strain>
    </source>
</reference>
<dbReference type="GO" id="GO:0004479">
    <property type="term" value="F:methionyl-tRNA formyltransferase activity"/>
    <property type="evidence" value="ECO:0007669"/>
    <property type="project" value="UniProtKB-EC"/>
</dbReference>
<name>A0A4C2E6L8_9SACH</name>
<dbReference type="NCBIfam" id="TIGR00460">
    <property type="entry name" value="fmt"/>
    <property type="match status" value="1"/>
</dbReference>
<dbReference type="AlphaFoldDB" id="A0A4C2E6L8"/>
<dbReference type="InterPro" id="IPR005794">
    <property type="entry name" value="Fmt"/>
</dbReference>
<dbReference type="InterPro" id="IPR011034">
    <property type="entry name" value="Formyl_transferase-like_C_sf"/>
</dbReference>
<organism evidence="8 9">
    <name type="scientific">Zygosaccharomyces mellis</name>
    <dbReference type="NCBI Taxonomy" id="42258"/>
    <lineage>
        <taxon>Eukaryota</taxon>
        <taxon>Fungi</taxon>
        <taxon>Dikarya</taxon>
        <taxon>Ascomycota</taxon>
        <taxon>Saccharomycotina</taxon>
        <taxon>Saccharomycetes</taxon>
        <taxon>Saccharomycetales</taxon>
        <taxon>Saccharomycetaceae</taxon>
        <taxon>Zygosaccharomyces</taxon>
    </lineage>
</organism>
<dbReference type="InterPro" id="IPR005793">
    <property type="entry name" value="Formyl_trans_C"/>
</dbReference>
<dbReference type="InterPro" id="IPR041711">
    <property type="entry name" value="Met-tRNA-FMT_N"/>
</dbReference>
<keyword evidence="4 8" id="KW-0808">Transferase</keyword>
<dbReference type="InterPro" id="IPR002376">
    <property type="entry name" value="Formyl_transf_N"/>
</dbReference>
<evidence type="ECO:0000256" key="1">
    <source>
        <dbReference type="ARBA" id="ARBA00010699"/>
    </source>
</evidence>
<evidence type="ECO:0000256" key="2">
    <source>
        <dbReference type="ARBA" id="ARBA00012261"/>
    </source>
</evidence>
<proteinExistence type="inferred from homology"/>
<evidence type="ECO:0000259" key="6">
    <source>
        <dbReference type="Pfam" id="PF00551"/>
    </source>
</evidence>
<feature type="domain" description="Formyl transferase C-terminal" evidence="7">
    <location>
        <begin position="237"/>
        <end position="346"/>
    </location>
</feature>
<evidence type="ECO:0000313" key="9">
    <source>
        <dbReference type="Proteomes" id="UP000301737"/>
    </source>
</evidence>
<keyword evidence="5" id="KW-0648">Protein biosynthesis</keyword>
<dbReference type="SUPFAM" id="SSF50486">
    <property type="entry name" value="FMT C-terminal domain-like"/>
    <property type="match status" value="1"/>
</dbReference>
<dbReference type="EC" id="2.1.2.9" evidence="2"/>
<gene>
    <name evidence="8" type="primary">FMT1</name>
    <name evidence="8" type="ORF">ZYGM_002676</name>
</gene>
<protein>
    <recommendedName>
        <fullName evidence="3">Methionyl-tRNA formyltransferase, mitochondrial</fullName>
        <ecNumber evidence="2">2.1.2.9</ecNumber>
    </recommendedName>
</protein>
<dbReference type="EMBL" id="BIMX01000013">
    <property type="protein sequence ID" value="GCE99840.1"/>
    <property type="molecule type" value="Genomic_DNA"/>
</dbReference>
<dbReference type="OrthoDB" id="10268103at2759"/>
<feature type="domain" description="Formyl transferase N-terminal" evidence="6">
    <location>
        <begin position="16"/>
        <end position="172"/>
    </location>
</feature>
<dbReference type="PANTHER" id="PTHR11138:SF5">
    <property type="entry name" value="METHIONYL-TRNA FORMYLTRANSFERASE, MITOCHONDRIAL"/>
    <property type="match status" value="1"/>
</dbReference>
<evidence type="ECO:0000256" key="5">
    <source>
        <dbReference type="ARBA" id="ARBA00022917"/>
    </source>
</evidence>
<evidence type="ECO:0000259" key="7">
    <source>
        <dbReference type="Pfam" id="PF02911"/>
    </source>
</evidence>
<dbReference type="Pfam" id="PF02911">
    <property type="entry name" value="Formyl_trans_C"/>
    <property type="match status" value="1"/>
</dbReference>
<comment type="similarity">
    <text evidence="1">Belongs to the Fmt family.</text>
</comment>
<sequence>MSFTRRSIGRRWYSLNVLYFGSDEFSVHSLRALNELKGQSINKLQLVTKPPKWCGRSKSIKKDVPIANTAHQLGLPPTRHCDSYEDMLQLIDLVKVHKFNMIVAVSFGKLIPAQLLEQVPYSLNVHPSLLPRYKGASPIQYTLLNQDKYAGVTIQTLHPCKFDHGTIVAQTTPLKVQNLLLGSTVCDFEPGYPRRTAILMDQLGLQGGSLLKRVINKKLYTNPPALNPPYNPCYASKITSEMRRLNWLKETAETAMTKLETLGPPYAFKQVDENKTNTVEGVPVKRVIFHNFEKVDLLPSSKPGEFTYDDTNQCIYVQCNSDIMRVRELQFEGFKIEKPVQFMKSLRKRCGTRTYQEHKFL</sequence>
<dbReference type="InterPro" id="IPR036477">
    <property type="entry name" value="Formyl_transf_N_sf"/>
</dbReference>
<dbReference type="Gene3D" id="3.40.50.12230">
    <property type="match status" value="1"/>
</dbReference>
<keyword evidence="9" id="KW-1185">Reference proteome</keyword>